<dbReference type="GO" id="GO:0015209">
    <property type="term" value="F:cytosine transmembrane transporter activity"/>
    <property type="evidence" value="ECO:0007669"/>
    <property type="project" value="InterPro"/>
</dbReference>
<feature type="transmembrane region" description="Helical" evidence="6">
    <location>
        <begin position="112"/>
        <end position="131"/>
    </location>
</feature>
<dbReference type="Proteomes" id="UP000051264">
    <property type="component" value="Unassembled WGS sequence"/>
</dbReference>
<dbReference type="RefSeq" id="WP_025083724.1">
    <property type="nucleotide sequence ID" value="NZ_AZEX01000009.1"/>
</dbReference>
<feature type="transmembrane region" description="Helical" evidence="6">
    <location>
        <begin position="282"/>
        <end position="303"/>
    </location>
</feature>
<keyword evidence="3 6" id="KW-0812">Transmembrane</keyword>
<feature type="transmembrane region" description="Helical" evidence="6">
    <location>
        <begin position="214"/>
        <end position="234"/>
    </location>
</feature>
<dbReference type="NCBIfam" id="TIGR02358">
    <property type="entry name" value="thia_cytX"/>
    <property type="match status" value="1"/>
</dbReference>
<sequence>MKINRNQFLLWFGAAISIAEIITGTLIAPLGLFKGSLAIIIGHLIGAFLLLLPASFIGGQRQQNAIELTRPVYGATGVLLFSILNVVQLIGWTGVMIANAAQSLQQLKLLKTSYLVDLLIVAGLIIGWLALKTQVFFRLNNLIVLLLVVACAGLFWQLGVLPHNPQQLVTQHISFGAAVELSIAMALSWLPLIADYTQHSKKPLTLSLWSTSGYFFGSLGMFFLGFLTVILTGYTDFNQFLAATHYGVIVLFIILFSTITTTFLDAYSAGINLKNIFPNWRLAPNTLGIGVTLLGLGLASSTQLFKYELFLSLISATFTPLYTVVFFNLLYRRLPKWLNFSCWLMGTVGYYGLQRFDFPLGTTTLLMLCIIGALFVSSYVTRTIHQSAQP</sequence>
<feature type="transmembrane region" description="Helical" evidence="6">
    <location>
        <begin position="37"/>
        <end position="59"/>
    </location>
</feature>
<accession>A0A0R1RXJ8</accession>
<evidence type="ECO:0000313" key="8">
    <source>
        <dbReference type="Proteomes" id="UP000051264"/>
    </source>
</evidence>
<feature type="transmembrane region" description="Helical" evidence="6">
    <location>
        <begin position="337"/>
        <end position="353"/>
    </location>
</feature>
<protein>
    <recommendedName>
        <fullName evidence="9">Hydroxymethylpyrimidine transporter CytX</fullName>
    </recommendedName>
</protein>
<evidence type="ECO:0000256" key="5">
    <source>
        <dbReference type="ARBA" id="ARBA00023136"/>
    </source>
</evidence>
<dbReference type="AlphaFoldDB" id="A0A0R1RXJ8"/>
<feature type="transmembrane region" description="Helical" evidence="6">
    <location>
        <begin position="9"/>
        <end position="31"/>
    </location>
</feature>
<evidence type="ECO:0000256" key="2">
    <source>
        <dbReference type="ARBA" id="ARBA00008974"/>
    </source>
</evidence>
<dbReference type="PANTHER" id="PTHR30569:SF0">
    <property type="entry name" value="CYTOSINE PERMEASE"/>
    <property type="match status" value="1"/>
</dbReference>
<dbReference type="InterPro" id="IPR012732">
    <property type="entry name" value="Thia_CytX"/>
</dbReference>
<dbReference type="Gene3D" id="1.10.4160.10">
    <property type="entry name" value="Hydantoin permease"/>
    <property type="match status" value="1"/>
</dbReference>
<dbReference type="STRING" id="1423747.FC69_GL000173"/>
<evidence type="ECO:0000313" key="7">
    <source>
        <dbReference type="EMBL" id="KRL61744.1"/>
    </source>
</evidence>
<evidence type="ECO:0000256" key="6">
    <source>
        <dbReference type="SAM" id="Phobius"/>
    </source>
</evidence>
<feature type="transmembrane region" description="Helical" evidence="6">
    <location>
        <begin position="173"/>
        <end position="193"/>
    </location>
</feature>
<dbReference type="GO" id="GO:0005886">
    <property type="term" value="C:plasma membrane"/>
    <property type="evidence" value="ECO:0007669"/>
    <property type="project" value="TreeGrafter"/>
</dbReference>
<reference evidence="7 8" key="1">
    <citation type="journal article" date="2015" name="Genome Announc.">
        <title>Expanding the biotechnology potential of lactobacilli through comparative genomics of 213 strains and associated genera.</title>
        <authorList>
            <person name="Sun Z."/>
            <person name="Harris H.M."/>
            <person name="McCann A."/>
            <person name="Guo C."/>
            <person name="Argimon S."/>
            <person name="Zhang W."/>
            <person name="Yang X."/>
            <person name="Jeffery I.B."/>
            <person name="Cooney J.C."/>
            <person name="Kagawa T.F."/>
            <person name="Liu W."/>
            <person name="Song Y."/>
            <person name="Salvetti E."/>
            <person name="Wrobel A."/>
            <person name="Rasinkangas P."/>
            <person name="Parkhill J."/>
            <person name="Rea M.C."/>
            <person name="O'Sullivan O."/>
            <person name="Ritari J."/>
            <person name="Douillard F.P."/>
            <person name="Paul Ross R."/>
            <person name="Yang R."/>
            <person name="Briner A.E."/>
            <person name="Felis G.E."/>
            <person name="de Vos W.M."/>
            <person name="Barrangou R."/>
            <person name="Klaenhammer T.R."/>
            <person name="Caufield P.W."/>
            <person name="Cui Y."/>
            <person name="Zhang H."/>
            <person name="O'Toole P.W."/>
        </authorList>
    </citation>
    <scope>NUCLEOTIDE SEQUENCE [LARGE SCALE GENOMIC DNA]</scope>
    <source>
        <strain evidence="7 8">DSM 14340</strain>
    </source>
</reference>
<evidence type="ECO:0008006" key="9">
    <source>
        <dbReference type="Google" id="ProtNLM"/>
    </source>
</evidence>
<dbReference type="InterPro" id="IPR030191">
    <property type="entry name" value="CodB"/>
</dbReference>
<comment type="caution">
    <text evidence="7">The sequence shown here is derived from an EMBL/GenBank/DDBJ whole genome shotgun (WGS) entry which is preliminary data.</text>
</comment>
<dbReference type="Pfam" id="PF02133">
    <property type="entry name" value="Transp_cyt_pur"/>
    <property type="match status" value="1"/>
</dbReference>
<feature type="transmembrane region" description="Helical" evidence="6">
    <location>
        <begin position="246"/>
        <end position="270"/>
    </location>
</feature>
<feature type="transmembrane region" description="Helical" evidence="6">
    <location>
        <begin position="143"/>
        <end position="161"/>
    </location>
</feature>
<evidence type="ECO:0000256" key="3">
    <source>
        <dbReference type="ARBA" id="ARBA00022692"/>
    </source>
</evidence>
<feature type="transmembrane region" description="Helical" evidence="6">
    <location>
        <begin position="309"/>
        <end position="330"/>
    </location>
</feature>
<evidence type="ECO:0000256" key="4">
    <source>
        <dbReference type="ARBA" id="ARBA00022989"/>
    </source>
</evidence>
<comment type="subcellular location">
    <subcellularLocation>
        <location evidence="1">Membrane</location>
        <topology evidence="1">Multi-pass membrane protein</topology>
    </subcellularLocation>
</comment>
<proteinExistence type="inferred from homology"/>
<dbReference type="InterPro" id="IPR001248">
    <property type="entry name" value="Pur-cyt_permease"/>
</dbReference>
<keyword evidence="5 6" id="KW-0472">Membrane</keyword>
<name>A0A0R1RXJ8_9LACO</name>
<organism evidence="7 8">
    <name type="scientific">Latilactobacillus fuchuensis DSM 14340 = JCM 11249</name>
    <dbReference type="NCBI Taxonomy" id="1423747"/>
    <lineage>
        <taxon>Bacteria</taxon>
        <taxon>Bacillati</taxon>
        <taxon>Bacillota</taxon>
        <taxon>Bacilli</taxon>
        <taxon>Lactobacillales</taxon>
        <taxon>Lactobacillaceae</taxon>
        <taxon>Latilactobacillus</taxon>
    </lineage>
</organism>
<evidence type="ECO:0000256" key="1">
    <source>
        <dbReference type="ARBA" id="ARBA00004141"/>
    </source>
</evidence>
<gene>
    <name evidence="7" type="ORF">FC69_GL000173</name>
</gene>
<dbReference type="EMBL" id="AZEX01000009">
    <property type="protein sequence ID" value="KRL61744.1"/>
    <property type="molecule type" value="Genomic_DNA"/>
</dbReference>
<comment type="similarity">
    <text evidence="2">Belongs to the purine-cytosine permease (2.A.39) family.</text>
</comment>
<dbReference type="PANTHER" id="PTHR30569">
    <property type="entry name" value="CYTOSINE TRANSPORTER CODB"/>
    <property type="match status" value="1"/>
</dbReference>
<feature type="transmembrane region" description="Helical" evidence="6">
    <location>
        <begin position="71"/>
        <end position="92"/>
    </location>
</feature>
<keyword evidence="4 6" id="KW-1133">Transmembrane helix</keyword>
<feature type="transmembrane region" description="Helical" evidence="6">
    <location>
        <begin position="359"/>
        <end position="380"/>
    </location>
</feature>
<dbReference type="eggNOG" id="COG1457">
    <property type="taxonomic scope" value="Bacteria"/>
</dbReference>
<dbReference type="PATRIC" id="fig|1423747.3.peg.179"/>